<dbReference type="RefSeq" id="WP_269878435.1">
    <property type="nucleotide sequence ID" value="NZ_JAPZVM010000009.1"/>
</dbReference>
<comment type="caution">
    <text evidence="7">The sequence shown here is derived from an EMBL/GenBank/DDBJ whole genome shotgun (WGS) entry which is preliminary data.</text>
</comment>
<protein>
    <submittedName>
        <fullName evidence="7">Yip1 family protein</fullName>
    </submittedName>
</protein>
<dbReference type="Proteomes" id="UP001141933">
    <property type="component" value="Unassembled WGS sequence"/>
</dbReference>
<evidence type="ECO:0000256" key="1">
    <source>
        <dbReference type="ARBA" id="ARBA00004141"/>
    </source>
</evidence>
<evidence type="ECO:0000256" key="3">
    <source>
        <dbReference type="ARBA" id="ARBA00022989"/>
    </source>
</evidence>
<comment type="subcellular location">
    <subcellularLocation>
        <location evidence="1">Membrane</location>
        <topology evidence="1">Multi-pass membrane protein</topology>
    </subcellularLocation>
</comment>
<dbReference type="InterPro" id="IPR006977">
    <property type="entry name" value="Yip1_dom"/>
</dbReference>
<dbReference type="Pfam" id="PF04893">
    <property type="entry name" value="Yip1"/>
    <property type="match status" value="1"/>
</dbReference>
<feature type="transmembrane region" description="Helical" evidence="5">
    <location>
        <begin position="109"/>
        <end position="139"/>
    </location>
</feature>
<evidence type="ECO:0000313" key="7">
    <source>
        <dbReference type="EMBL" id="MCZ8373126.1"/>
    </source>
</evidence>
<evidence type="ECO:0000256" key="2">
    <source>
        <dbReference type="ARBA" id="ARBA00022692"/>
    </source>
</evidence>
<keyword evidence="8" id="KW-1185">Reference proteome</keyword>
<proteinExistence type="predicted"/>
<evidence type="ECO:0000256" key="5">
    <source>
        <dbReference type="SAM" id="Phobius"/>
    </source>
</evidence>
<gene>
    <name evidence="7" type="ORF">O6P32_10470</name>
</gene>
<accession>A0ABT4PJ91</accession>
<feature type="transmembrane region" description="Helical" evidence="5">
    <location>
        <begin position="67"/>
        <end position="89"/>
    </location>
</feature>
<keyword evidence="2 5" id="KW-0812">Transmembrane</keyword>
<name>A0ABT4PJ91_9BACT</name>
<sequence>MSYKEIFQRIILLLSSPAKAWNEIAERKEGRLVMPNFVYPMIGLCGLSEFGGAFIGREFSPDVFQIALTQCCALAVALFGGFFLAAYLVDKIGRRWFDCADSYDRILEFVGYSMVVTFVLDIVSGLFSIMLLHWILQIYTIVVVFEGARQMLKVAEDKLTGYTVVMTLIVLVCPAIIEFVFTKLSIILN</sequence>
<feature type="domain" description="Yip1" evidence="6">
    <location>
        <begin position="13"/>
        <end position="173"/>
    </location>
</feature>
<keyword evidence="4 5" id="KW-0472">Membrane</keyword>
<dbReference type="EMBL" id="JAPZVM010000009">
    <property type="protein sequence ID" value="MCZ8373126.1"/>
    <property type="molecule type" value="Genomic_DNA"/>
</dbReference>
<keyword evidence="3 5" id="KW-1133">Transmembrane helix</keyword>
<feature type="transmembrane region" description="Helical" evidence="5">
    <location>
        <begin position="37"/>
        <end position="55"/>
    </location>
</feature>
<evidence type="ECO:0000259" key="6">
    <source>
        <dbReference type="Pfam" id="PF04893"/>
    </source>
</evidence>
<feature type="transmembrane region" description="Helical" evidence="5">
    <location>
        <begin position="159"/>
        <end position="181"/>
    </location>
</feature>
<evidence type="ECO:0000256" key="4">
    <source>
        <dbReference type="ARBA" id="ARBA00023136"/>
    </source>
</evidence>
<reference evidence="7" key="1">
    <citation type="submission" date="2022-12" db="EMBL/GenBank/DDBJ databases">
        <title>Phocaeicola acetigenes sp. nov., isolated feces from a healthy human.</title>
        <authorList>
            <person name="Do H."/>
            <person name="Ha Y.B."/>
            <person name="Kim J.-S."/>
            <person name="Suh M.K."/>
            <person name="Kim H.S."/>
            <person name="Lee J.-S."/>
        </authorList>
    </citation>
    <scope>NUCLEOTIDE SEQUENCE</scope>
    <source>
        <strain evidence="7">KGMB11183</strain>
    </source>
</reference>
<evidence type="ECO:0000313" key="8">
    <source>
        <dbReference type="Proteomes" id="UP001141933"/>
    </source>
</evidence>
<organism evidence="7 8">
    <name type="scientific">Phocaeicola acetigenes</name>
    <dbReference type="NCBI Taxonomy" id="3016083"/>
    <lineage>
        <taxon>Bacteria</taxon>
        <taxon>Pseudomonadati</taxon>
        <taxon>Bacteroidota</taxon>
        <taxon>Bacteroidia</taxon>
        <taxon>Bacteroidales</taxon>
        <taxon>Bacteroidaceae</taxon>
        <taxon>Phocaeicola</taxon>
    </lineage>
</organism>